<dbReference type="CDD" id="cd22965">
    <property type="entry name" value="DD_DPY30_SDC1"/>
    <property type="match status" value="1"/>
</dbReference>
<name>A0ABR2HIU2_9EUKA</name>
<evidence type="ECO:0000256" key="1">
    <source>
        <dbReference type="ARBA" id="ARBA00004123"/>
    </source>
</evidence>
<evidence type="ECO:0000313" key="6">
    <source>
        <dbReference type="Proteomes" id="UP001470230"/>
    </source>
</evidence>
<comment type="similarity">
    <text evidence="2">Belongs to the dpy-30 family.</text>
</comment>
<dbReference type="Pfam" id="PF05186">
    <property type="entry name" value="Dpy-30"/>
    <property type="match status" value="1"/>
</dbReference>
<comment type="subcellular location">
    <subcellularLocation>
        <location evidence="1">Nucleus</location>
    </subcellularLocation>
</comment>
<gene>
    <name evidence="5" type="ORF">M9Y10_019187</name>
</gene>
<protein>
    <recommendedName>
        <fullName evidence="7">Dpy-30 motif family protein</fullName>
    </recommendedName>
</protein>
<comment type="caution">
    <text evidence="5">The sequence shown here is derived from an EMBL/GenBank/DDBJ whole genome shotgun (WGS) entry which is preliminary data.</text>
</comment>
<dbReference type="Proteomes" id="UP001470230">
    <property type="component" value="Unassembled WGS sequence"/>
</dbReference>
<feature type="compositionally biased region" description="Polar residues" evidence="4">
    <location>
        <begin position="1"/>
        <end position="20"/>
    </location>
</feature>
<evidence type="ECO:0000256" key="3">
    <source>
        <dbReference type="ARBA" id="ARBA00023242"/>
    </source>
</evidence>
<proteinExistence type="inferred from homology"/>
<organism evidence="5 6">
    <name type="scientific">Tritrichomonas musculus</name>
    <dbReference type="NCBI Taxonomy" id="1915356"/>
    <lineage>
        <taxon>Eukaryota</taxon>
        <taxon>Metamonada</taxon>
        <taxon>Parabasalia</taxon>
        <taxon>Tritrichomonadida</taxon>
        <taxon>Tritrichomonadidae</taxon>
        <taxon>Tritrichomonas</taxon>
    </lineage>
</organism>
<sequence length="81" mass="9110">MSASRASQESLPPDQTNATEANEGVAQDTQTDEEDLKEYLGDTLVPLLAYALDELEKIRPPDPVLFLAHFLLRHNPRKSYQ</sequence>
<evidence type="ECO:0000313" key="5">
    <source>
        <dbReference type="EMBL" id="KAK8848131.1"/>
    </source>
</evidence>
<dbReference type="InterPro" id="IPR007858">
    <property type="entry name" value="Dpy-30_motif"/>
</dbReference>
<keyword evidence="3" id="KW-0539">Nucleus</keyword>
<evidence type="ECO:0000256" key="2">
    <source>
        <dbReference type="ARBA" id="ARBA00010849"/>
    </source>
</evidence>
<accession>A0ABR2HIU2</accession>
<dbReference type="InterPro" id="IPR049629">
    <property type="entry name" value="DPY30_SDC1_DD"/>
</dbReference>
<dbReference type="EMBL" id="JAPFFF010000027">
    <property type="protein sequence ID" value="KAK8848131.1"/>
    <property type="molecule type" value="Genomic_DNA"/>
</dbReference>
<reference evidence="5 6" key="1">
    <citation type="submission" date="2024-04" db="EMBL/GenBank/DDBJ databases">
        <title>Tritrichomonas musculus Genome.</title>
        <authorList>
            <person name="Alves-Ferreira E."/>
            <person name="Grigg M."/>
            <person name="Lorenzi H."/>
            <person name="Galac M."/>
        </authorList>
    </citation>
    <scope>NUCLEOTIDE SEQUENCE [LARGE SCALE GENOMIC DNA]</scope>
    <source>
        <strain evidence="5 6">EAF2021</strain>
    </source>
</reference>
<evidence type="ECO:0008006" key="7">
    <source>
        <dbReference type="Google" id="ProtNLM"/>
    </source>
</evidence>
<evidence type="ECO:0000256" key="4">
    <source>
        <dbReference type="SAM" id="MobiDB-lite"/>
    </source>
</evidence>
<keyword evidence="6" id="KW-1185">Reference proteome</keyword>
<feature type="region of interest" description="Disordered" evidence="4">
    <location>
        <begin position="1"/>
        <end position="37"/>
    </location>
</feature>
<dbReference type="Gene3D" id="1.20.890.10">
    <property type="entry name" value="cAMP-dependent protein kinase regulatory subunit, dimerization-anchoring domain"/>
    <property type="match status" value="1"/>
</dbReference>